<feature type="transmembrane region" description="Helical" evidence="9">
    <location>
        <begin position="133"/>
        <end position="154"/>
    </location>
</feature>
<evidence type="ECO:0000313" key="12">
    <source>
        <dbReference type="Proteomes" id="UP001342418"/>
    </source>
</evidence>
<feature type="transmembrane region" description="Helical" evidence="9">
    <location>
        <begin position="91"/>
        <end position="113"/>
    </location>
</feature>
<evidence type="ECO:0000256" key="8">
    <source>
        <dbReference type="ARBA" id="ARBA00038436"/>
    </source>
</evidence>
<evidence type="ECO:0000256" key="6">
    <source>
        <dbReference type="ARBA" id="ARBA00022989"/>
    </source>
</evidence>
<name>A0ABY5MMA8_9HYPH</name>
<keyword evidence="6 9" id="KW-1133">Transmembrane helix</keyword>
<evidence type="ECO:0000259" key="10">
    <source>
        <dbReference type="Pfam" id="PF04290"/>
    </source>
</evidence>
<dbReference type="EMBL" id="CP030941">
    <property type="protein sequence ID" value="UUP18572.1"/>
    <property type="molecule type" value="Genomic_DNA"/>
</dbReference>
<comment type="subunit">
    <text evidence="9">The complex comprises the extracytoplasmic solute receptor protein and the two transmembrane proteins.</text>
</comment>
<gene>
    <name evidence="11" type="ORF">NTH_03055</name>
</gene>
<keyword evidence="7 9" id="KW-0472">Membrane</keyword>
<keyword evidence="5 9" id="KW-0812">Transmembrane</keyword>
<dbReference type="Pfam" id="PF04290">
    <property type="entry name" value="DctQ"/>
    <property type="match status" value="1"/>
</dbReference>
<dbReference type="Proteomes" id="UP001342418">
    <property type="component" value="Chromosome"/>
</dbReference>
<sequence length="168" mass="18966">MPELLLRYVRVVDRVNRAIGRFAMYLIVVLAGILMWSSVSKQAGYPSLWTLEMAQFVMVGYYVLGGPYSMQLGDHVRMDLIYGALSDRRKAALDAVTVLALIFFLGVLFYGGISSTTYAIEYGERAHSVWRPYMWPVKLVATFGIFLMLLQSIAELIRDVARLRGVEA</sequence>
<keyword evidence="4 9" id="KW-0997">Cell inner membrane</keyword>
<organism evidence="11 12">
    <name type="scientific">Nitratireductor thuwali</name>
    <dbReference type="NCBI Taxonomy" id="2267699"/>
    <lineage>
        <taxon>Bacteria</taxon>
        <taxon>Pseudomonadati</taxon>
        <taxon>Pseudomonadota</taxon>
        <taxon>Alphaproteobacteria</taxon>
        <taxon>Hyphomicrobiales</taxon>
        <taxon>Phyllobacteriaceae</taxon>
        <taxon>Nitratireductor</taxon>
    </lineage>
</organism>
<comment type="function">
    <text evidence="9">Part of the tripartite ATP-independent periplasmic (TRAP) transport system.</text>
</comment>
<evidence type="ECO:0000256" key="5">
    <source>
        <dbReference type="ARBA" id="ARBA00022692"/>
    </source>
</evidence>
<feature type="transmembrane region" description="Helical" evidence="9">
    <location>
        <begin position="51"/>
        <end position="70"/>
    </location>
</feature>
<dbReference type="PANTHER" id="PTHR35011">
    <property type="entry name" value="2,3-DIKETO-L-GULONATE TRAP TRANSPORTER SMALL PERMEASE PROTEIN YIAM"/>
    <property type="match status" value="1"/>
</dbReference>
<reference evidence="11 12" key="1">
    <citation type="submission" date="2018-07" db="EMBL/GenBank/DDBJ databases">
        <title>Genome sequence of Nitratireductor thuwali#1536.</title>
        <authorList>
            <person name="Michoud G."/>
            <person name="Merlino G."/>
            <person name="Sefrji F.O."/>
            <person name="Daffonchio D."/>
        </authorList>
    </citation>
    <scope>NUCLEOTIDE SEQUENCE [LARGE SCALE GENOMIC DNA]</scope>
    <source>
        <strain evidence="12">Nit1536</strain>
    </source>
</reference>
<feature type="transmembrane region" description="Helical" evidence="9">
    <location>
        <begin position="21"/>
        <end position="39"/>
    </location>
</feature>
<dbReference type="PANTHER" id="PTHR35011:SF4">
    <property type="entry name" value="SLL1102 PROTEIN"/>
    <property type="match status" value="1"/>
</dbReference>
<evidence type="ECO:0000256" key="2">
    <source>
        <dbReference type="ARBA" id="ARBA00022448"/>
    </source>
</evidence>
<comment type="subcellular location">
    <subcellularLocation>
        <location evidence="1 9">Cell inner membrane</location>
        <topology evidence="1 9">Multi-pass membrane protein</topology>
    </subcellularLocation>
</comment>
<evidence type="ECO:0000313" key="11">
    <source>
        <dbReference type="EMBL" id="UUP18572.1"/>
    </source>
</evidence>
<keyword evidence="2 9" id="KW-0813">Transport</keyword>
<keyword evidence="3" id="KW-1003">Cell membrane</keyword>
<dbReference type="RefSeq" id="WP_338530793.1">
    <property type="nucleotide sequence ID" value="NZ_CP030941.1"/>
</dbReference>
<evidence type="ECO:0000256" key="4">
    <source>
        <dbReference type="ARBA" id="ARBA00022519"/>
    </source>
</evidence>
<evidence type="ECO:0000256" key="3">
    <source>
        <dbReference type="ARBA" id="ARBA00022475"/>
    </source>
</evidence>
<comment type="similarity">
    <text evidence="8 9">Belongs to the TRAP transporter small permease family.</text>
</comment>
<protein>
    <recommendedName>
        <fullName evidence="9">TRAP transporter small permease protein</fullName>
    </recommendedName>
</protein>
<keyword evidence="12" id="KW-1185">Reference proteome</keyword>
<dbReference type="InterPro" id="IPR055348">
    <property type="entry name" value="DctQ"/>
</dbReference>
<feature type="domain" description="Tripartite ATP-independent periplasmic transporters DctQ component" evidence="10">
    <location>
        <begin position="31"/>
        <end position="161"/>
    </location>
</feature>
<proteinExistence type="inferred from homology"/>
<accession>A0ABY5MMA8</accession>
<evidence type="ECO:0000256" key="9">
    <source>
        <dbReference type="RuleBase" id="RU369079"/>
    </source>
</evidence>
<evidence type="ECO:0000256" key="1">
    <source>
        <dbReference type="ARBA" id="ARBA00004429"/>
    </source>
</evidence>
<dbReference type="InterPro" id="IPR007387">
    <property type="entry name" value="TRAP_DctQ"/>
</dbReference>
<evidence type="ECO:0000256" key="7">
    <source>
        <dbReference type="ARBA" id="ARBA00023136"/>
    </source>
</evidence>